<evidence type="ECO:0000256" key="6">
    <source>
        <dbReference type="ARBA" id="ARBA00022989"/>
    </source>
</evidence>
<dbReference type="PROSITE" id="PS00686">
    <property type="entry name" value="NFYA_HAP2_1"/>
    <property type="match status" value="1"/>
</dbReference>
<reference evidence="16 17" key="1">
    <citation type="submission" date="2016-04" db="EMBL/GenBank/DDBJ databases">
        <title>The genome of Intoshia linei affirms orthonectids as highly simplified spiralians.</title>
        <authorList>
            <person name="Mikhailov K.V."/>
            <person name="Slusarev G.S."/>
            <person name="Nikitin M.A."/>
            <person name="Logacheva M.D."/>
            <person name="Penin A."/>
            <person name="Aleoshin V."/>
            <person name="Panchin Y.V."/>
        </authorList>
    </citation>
    <scope>NUCLEOTIDE SEQUENCE [LARGE SCALE GENOMIC DNA]</scope>
    <source>
        <strain evidence="16">Intl2013</strain>
        <tissue evidence="16">Whole animal</tissue>
    </source>
</reference>
<gene>
    <name evidence="16" type="ORF">A3Q56_01397</name>
</gene>
<dbReference type="InterPro" id="IPR023415">
    <property type="entry name" value="LDLR_class-A_CS"/>
</dbReference>
<keyword evidence="7" id="KW-0805">Transcription regulation</keyword>
<evidence type="ECO:0008006" key="18">
    <source>
        <dbReference type="Google" id="ProtNLM"/>
    </source>
</evidence>
<dbReference type="InterPro" id="IPR001289">
    <property type="entry name" value="NFYA"/>
</dbReference>
<keyword evidence="11" id="KW-0010">Activator</keyword>
<feature type="disulfide bond" evidence="14">
    <location>
        <begin position="532"/>
        <end position="550"/>
    </location>
</feature>
<dbReference type="InterPro" id="IPR050685">
    <property type="entry name" value="LDLR"/>
</dbReference>
<dbReference type="InterPro" id="IPR018362">
    <property type="entry name" value="CCAAT-binding_factor_CS"/>
</dbReference>
<dbReference type="SUPFAM" id="SSF57424">
    <property type="entry name" value="LDL receptor-like module"/>
    <property type="match status" value="4"/>
</dbReference>
<dbReference type="SMART" id="SM00192">
    <property type="entry name" value="LDLa"/>
    <property type="match status" value="5"/>
</dbReference>
<evidence type="ECO:0000313" key="17">
    <source>
        <dbReference type="Proteomes" id="UP000078046"/>
    </source>
</evidence>
<dbReference type="Gene3D" id="4.10.400.10">
    <property type="entry name" value="Low-density Lipoprotein Receptor"/>
    <property type="match status" value="4"/>
</dbReference>
<evidence type="ECO:0000256" key="1">
    <source>
        <dbReference type="ARBA" id="ARBA00004123"/>
    </source>
</evidence>
<dbReference type="InterPro" id="IPR002172">
    <property type="entry name" value="LDrepeatLR_classA_rpt"/>
</dbReference>
<evidence type="ECO:0000256" key="10">
    <source>
        <dbReference type="ARBA" id="ARBA00023157"/>
    </source>
</evidence>
<dbReference type="GO" id="GO:0005886">
    <property type="term" value="C:plasma membrane"/>
    <property type="evidence" value="ECO:0007669"/>
    <property type="project" value="TreeGrafter"/>
</dbReference>
<dbReference type="OrthoDB" id="1097733at2759"/>
<evidence type="ECO:0000256" key="15">
    <source>
        <dbReference type="SAM" id="Phobius"/>
    </source>
</evidence>
<feature type="disulfide bond" evidence="14">
    <location>
        <begin position="426"/>
        <end position="444"/>
    </location>
</feature>
<protein>
    <recommendedName>
        <fullName evidence="18">Nuclear transcription factor Y subunit</fullName>
    </recommendedName>
</protein>
<dbReference type="GO" id="GO:0003677">
    <property type="term" value="F:DNA binding"/>
    <property type="evidence" value="ECO:0007669"/>
    <property type="project" value="UniProtKB-KW"/>
</dbReference>
<comment type="caution">
    <text evidence="14">Lacks conserved residue(s) required for the propagation of feature annotation.</text>
</comment>
<dbReference type="InterPro" id="IPR036055">
    <property type="entry name" value="LDL_receptor-like_sf"/>
</dbReference>
<keyword evidence="5" id="KW-0677">Repeat</keyword>
<dbReference type="Pfam" id="PF02045">
    <property type="entry name" value="CBFB_NFYA"/>
    <property type="match status" value="1"/>
</dbReference>
<evidence type="ECO:0000256" key="13">
    <source>
        <dbReference type="ARBA" id="ARBA00023242"/>
    </source>
</evidence>
<keyword evidence="8" id="KW-0238">DNA-binding</keyword>
<evidence type="ECO:0000256" key="5">
    <source>
        <dbReference type="ARBA" id="ARBA00022737"/>
    </source>
</evidence>
<dbReference type="PRINTS" id="PR00261">
    <property type="entry name" value="LDLRECEPTOR"/>
</dbReference>
<feature type="disulfide bond" evidence="14">
    <location>
        <begin position="384"/>
        <end position="402"/>
    </location>
</feature>
<keyword evidence="6 15" id="KW-1133">Transmembrane helix</keyword>
<dbReference type="EMBL" id="LWCA01000116">
    <property type="protein sequence ID" value="OAF70740.1"/>
    <property type="molecule type" value="Genomic_DNA"/>
</dbReference>
<evidence type="ECO:0000256" key="14">
    <source>
        <dbReference type="PROSITE-ProRule" id="PRU00124"/>
    </source>
</evidence>
<dbReference type="GO" id="GO:0012505">
    <property type="term" value="C:endomembrane system"/>
    <property type="evidence" value="ECO:0007669"/>
    <property type="project" value="UniProtKB-SubCell"/>
</dbReference>
<organism evidence="16 17">
    <name type="scientific">Intoshia linei</name>
    <dbReference type="NCBI Taxonomy" id="1819745"/>
    <lineage>
        <taxon>Eukaryota</taxon>
        <taxon>Metazoa</taxon>
        <taxon>Spiralia</taxon>
        <taxon>Lophotrochozoa</taxon>
        <taxon>Mesozoa</taxon>
        <taxon>Orthonectida</taxon>
        <taxon>Rhopaluridae</taxon>
        <taxon>Intoshia</taxon>
    </lineage>
</organism>
<keyword evidence="10 14" id="KW-1015">Disulfide bond</keyword>
<evidence type="ECO:0000256" key="7">
    <source>
        <dbReference type="ARBA" id="ARBA00023015"/>
    </source>
</evidence>
<dbReference type="GO" id="GO:0016192">
    <property type="term" value="P:vesicle-mediated transport"/>
    <property type="evidence" value="ECO:0007669"/>
    <property type="project" value="UniProtKB-ARBA"/>
</dbReference>
<dbReference type="Gene3D" id="6.10.250.2430">
    <property type="match status" value="1"/>
</dbReference>
<keyword evidence="12" id="KW-0804">Transcription</keyword>
<dbReference type="AlphaFoldDB" id="A0A177B990"/>
<dbReference type="SMART" id="SM00521">
    <property type="entry name" value="CBF"/>
    <property type="match status" value="1"/>
</dbReference>
<feature type="transmembrane region" description="Helical" evidence="15">
    <location>
        <begin position="771"/>
        <end position="790"/>
    </location>
</feature>
<dbReference type="Proteomes" id="UP000078046">
    <property type="component" value="Unassembled WGS sequence"/>
</dbReference>
<dbReference type="PROSITE" id="PS51152">
    <property type="entry name" value="NFYA_HAP2_2"/>
    <property type="match status" value="1"/>
</dbReference>
<evidence type="ECO:0000256" key="3">
    <source>
        <dbReference type="ARBA" id="ARBA00004308"/>
    </source>
</evidence>
<comment type="caution">
    <text evidence="16">The sequence shown here is derived from an EMBL/GenBank/DDBJ whole genome shotgun (WGS) entry which is preliminary data.</text>
</comment>
<keyword evidence="4 15" id="KW-0812">Transmembrane</keyword>
<evidence type="ECO:0000256" key="4">
    <source>
        <dbReference type="ARBA" id="ARBA00022692"/>
    </source>
</evidence>
<evidence type="ECO:0000256" key="11">
    <source>
        <dbReference type="ARBA" id="ARBA00023159"/>
    </source>
</evidence>
<evidence type="ECO:0000256" key="12">
    <source>
        <dbReference type="ARBA" id="ARBA00023163"/>
    </source>
</evidence>
<keyword evidence="9 15" id="KW-0472">Membrane</keyword>
<dbReference type="Pfam" id="PF00057">
    <property type="entry name" value="Ldl_recept_a"/>
    <property type="match status" value="2"/>
</dbReference>
<evidence type="ECO:0000313" key="16">
    <source>
        <dbReference type="EMBL" id="OAF70740.1"/>
    </source>
</evidence>
<proteinExistence type="predicted"/>
<sequence length="832" mass="95368">MNNVKRNTQVKLESKENINSIKSIRANTSQMINVGQSPPAICQPPFISMADSATSQIQFLSNQNNLQQFMPQCGLLPSMGNFQFNQTLNQNNGIVNQTTSSNVLQYQNHQIPLNTQLSSQTTVIPNNIISNHSIVPAHDFIQLPNGQIVPTFLGMIGNQPLIMVIPQIQNIDVNRTNQNNFVRKNENEMKLFFSNRLNEFVTNSTKIKKKSEEPLYVNAKQYDRILKRRSARAKLERDGRIPKERKRYLHESRHRHAMNRCRGNGGRFHTKKVKIENPENLDYTPIPNTNPIMMQIWRCLPYTELCNRNPACLTLKEIDTSCRLFSCNFGLVNVYHTCDDGRCILREMICNEIIDCVYDELEMSDESPKLCKNFVCPFERMKKCGTEGCYYVKHECDGIKHCFDGTDEQENLCRGIKCPSENYFQCAYGACILKEHICDAYNDCSDGSDEDEKLCSNFICQTKYSFYNGRSSYLVEHLQYISQNNTCIPMFHVCDGTFHCRDNSDKIKTACTEYQKSGLPARPCARWQYHKCSSGACVLLSRICNGIKDCNDNRDEQRACSRHIPALINAFFTFELTYDAIISSKHDVIETGGNYIWTSYLNKIKYSNLYAESKKTGDFVVDVVLIEPNIYNFTKSGTSFKLRDCKKNVIYNILMPIRSSQQNLNTTFMSLKNEKKCVKNLNGHIILTSTCKLCSLIVKIENEGLLNHYDFFIKVNSYTIKCNSKETCIIDSEKIGKNYKNVLLEFDYPPTNHTESGTYNSGFTKLNENPIAFSAIVIILCLYIIILPFVRRQDRIDLEKTSLSYIVENIDHKFIYLVDIITGNVLSAGNLT</sequence>
<name>A0A177B990_9BILA</name>
<evidence type="ECO:0000256" key="8">
    <source>
        <dbReference type="ARBA" id="ARBA00023125"/>
    </source>
</evidence>
<dbReference type="GO" id="GO:0003700">
    <property type="term" value="F:DNA-binding transcription factor activity"/>
    <property type="evidence" value="ECO:0007669"/>
    <property type="project" value="InterPro"/>
</dbReference>
<keyword evidence="13" id="KW-0539">Nucleus</keyword>
<keyword evidence="17" id="KW-1185">Reference proteome</keyword>
<dbReference type="GO" id="GO:0016602">
    <property type="term" value="C:CCAAT-binding factor complex"/>
    <property type="evidence" value="ECO:0007669"/>
    <property type="project" value="InterPro"/>
</dbReference>
<dbReference type="CDD" id="cd00112">
    <property type="entry name" value="LDLa"/>
    <property type="match status" value="3"/>
</dbReference>
<accession>A0A177B990</accession>
<dbReference type="PANTHER" id="PTHR24270">
    <property type="entry name" value="LOW-DENSITY LIPOPROTEIN RECEPTOR-RELATED"/>
    <property type="match status" value="1"/>
</dbReference>
<evidence type="ECO:0000256" key="9">
    <source>
        <dbReference type="ARBA" id="ARBA00023136"/>
    </source>
</evidence>
<evidence type="ECO:0000256" key="2">
    <source>
        <dbReference type="ARBA" id="ARBA00004167"/>
    </source>
</evidence>
<dbReference type="PROSITE" id="PS01209">
    <property type="entry name" value="LDLRA_1"/>
    <property type="match status" value="1"/>
</dbReference>
<dbReference type="PROSITE" id="PS50068">
    <property type="entry name" value="LDLRA_2"/>
    <property type="match status" value="4"/>
</dbReference>
<comment type="subcellular location">
    <subcellularLocation>
        <location evidence="3">Endomembrane system</location>
    </subcellularLocation>
    <subcellularLocation>
        <location evidence="2">Membrane</location>
        <topology evidence="2">Single-pass membrane protein</topology>
    </subcellularLocation>
    <subcellularLocation>
        <location evidence="1">Nucleus</location>
    </subcellularLocation>
</comment>